<dbReference type="EC" id="2.7.11.1" evidence="2"/>
<dbReference type="InterPro" id="IPR011009">
    <property type="entry name" value="Kinase-like_dom_sf"/>
</dbReference>
<keyword evidence="11" id="KW-0723">Serine/threonine-protein kinase</keyword>
<dbReference type="PANTHER" id="PTHR43671">
    <property type="entry name" value="SERINE/THREONINE-PROTEIN KINASE NEK"/>
    <property type="match status" value="1"/>
</dbReference>
<evidence type="ECO:0000313" key="12">
    <source>
        <dbReference type="Proteomes" id="UP000285875"/>
    </source>
</evidence>
<dbReference type="EMBL" id="CP025570">
    <property type="protein sequence ID" value="AZZ39995.1"/>
    <property type="molecule type" value="Genomic_DNA"/>
</dbReference>
<evidence type="ECO:0000313" key="11">
    <source>
        <dbReference type="EMBL" id="AZZ39995.1"/>
    </source>
</evidence>
<dbReference type="Gene3D" id="1.10.510.10">
    <property type="entry name" value="Transferase(Phosphotransferase) domain 1"/>
    <property type="match status" value="1"/>
</dbReference>
<keyword evidence="4 7" id="KW-0547">Nucleotide-binding</keyword>
<feature type="domain" description="Protein kinase" evidence="10">
    <location>
        <begin position="9"/>
        <end position="269"/>
    </location>
</feature>
<accession>A0A3T0S0T3</accession>
<dbReference type="KEGG" id="aji:C0Z10_09795"/>
<dbReference type="PROSITE" id="PS50011">
    <property type="entry name" value="PROTEIN_KINASE_DOM"/>
    <property type="match status" value="1"/>
</dbReference>
<dbReference type="RefSeq" id="WP_097799248.1">
    <property type="nucleotide sequence ID" value="NZ_CP025570.1"/>
</dbReference>
<dbReference type="Pfam" id="PF00069">
    <property type="entry name" value="Pkinase"/>
    <property type="match status" value="1"/>
</dbReference>
<dbReference type="InterPro" id="IPR017441">
    <property type="entry name" value="Protein_kinase_ATP_BS"/>
</dbReference>
<dbReference type="InterPro" id="IPR008271">
    <property type="entry name" value="Ser/Thr_kinase_AS"/>
</dbReference>
<feature type="binding site" evidence="7">
    <location>
        <position position="38"/>
    </location>
    <ligand>
        <name>ATP</name>
        <dbReference type="ChEBI" id="CHEBI:30616"/>
    </ligand>
</feature>
<protein>
    <recommendedName>
        <fullName evidence="2">non-specific serine/threonine protein kinase</fullName>
        <ecNumber evidence="2">2.7.11.1</ecNumber>
    </recommendedName>
</protein>
<dbReference type="InterPro" id="IPR000719">
    <property type="entry name" value="Prot_kinase_dom"/>
</dbReference>
<evidence type="ECO:0000256" key="9">
    <source>
        <dbReference type="SAM" id="Phobius"/>
    </source>
</evidence>
<keyword evidence="6 7" id="KW-0067">ATP-binding</keyword>
<name>A0A3T0S0T3_9ACTN</name>
<dbReference type="PROSITE" id="PS00108">
    <property type="entry name" value="PROTEIN_KINASE_ST"/>
    <property type="match status" value="1"/>
</dbReference>
<feature type="region of interest" description="Disordered" evidence="8">
    <location>
        <begin position="359"/>
        <end position="422"/>
    </location>
</feature>
<dbReference type="GO" id="GO:0004674">
    <property type="term" value="F:protein serine/threonine kinase activity"/>
    <property type="evidence" value="ECO:0007669"/>
    <property type="project" value="UniProtKB-KW"/>
</dbReference>
<dbReference type="Proteomes" id="UP000285875">
    <property type="component" value="Chromosome"/>
</dbReference>
<evidence type="ECO:0000256" key="3">
    <source>
        <dbReference type="ARBA" id="ARBA00022679"/>
    </source>
</evidence>
<reference evidence="12" key="1">
    <citation type="submission" date="2017-12" db="EMBL/GenBank/DDBJ databases">
        <title>Whole genome sequencing of Acidipropionibacterium jensenii strains JS279 and JS280.</title>
        <authorList>
            <person name="Deptula P."/>
            <person name="Laine P."/>
            <person name="Smolander O.-P."/>
            <person name="Paulin L."/>
            <person name="Auvinen P."/>
            <person name="Varmanen P."/>
        </authorList>
    </citation>
    <scope>NUCLEOTIDE SEQUENCE [LARGE SCALE GENOMIC DNA]</scope>
    <source>
        <strain evidence="12">JS280</strain>
    </source>
</reference>
<organism evidence="11 12">
    <name type="scientific">Acidipropionibacterium jensenii</name>
    <dbReference type="NCBI Taxonomy" id="1749"/>
    <lineage>
        <taxon>Bacteria</taxon>
        <taxon>Bacillati</taxon>
        <taxon>Actinomycetota</taxon>
        <taxon>Actinomycetes</taxon>
        <taxon>Propionibacteriales</taxon>
        <taxon>Propionibacteriaceae</taxon>
        <taxon>Acidipropionibacterium</taxon>
    </lineage>
</organism>
<evidence type="ECO:0000256" key="5">
    <source>
        <dbReference type="ARBA" id="ARBA00022777"/>
    </source>
</evidence>
<evidence type="ECO:0000256" key="4">
    <source>
        <dbReference type="ARBA" id="ARBA00022741"/>
    </source>
</evidence>
<dbReference type="CDD" id="cd14014">
    <property type="entry name" value="STKc_PknB_like"/>
    <property type="match status" value="1"/>
</dbReference>
<evidence type="ECO:0000256" key="2">
    <source>
        <dbReference type="ARBA" id="ARBA00012513"/>
    </source>
</evidence>
<gene>
    <name evidence="11" type="ORF">C0Z10_09795</name>
</gene>
<feature type="compositionally biased region" description="Low complexity" evidence="8">
    <location>
        <begin position="296"/>
        <end position="312"/>
    </location>
</feature>
<dbReference type="SUPFAM" id="SSF56112">
    <property type="entry name" value="Protein kinase-like (PK-like)"/>
    <property type="match status" value="1"/>
</dbReference>
<dbReference type="PANTHER" id="PTHR43671:SF13">
    <property type="entry name" value="SERINE_THREONINE-PROTEIN KINASE NEK2"/>
    <property type="match status" value="1"/>
</dbReference>
<proteinExistence type="inferred from homology"/>
<evidence type="ECO:0000259" key="10">
    <source>
        <dbReference type="PROSITE" id="PS50011"/>
    </source>
</evidence>
<dbReference type="PROSITE" id="PS00107">
    <property type="entry name" value="PROTEIN_KINASE_ATP"/>
    <property type="match status" value="1"/>
</dbReference>
<feature type="region of interest" description="Disordered" evidence="8">
    <location>
        <begin position="262"/>
        <end position="347"/>
    </location>
</feature>
<evidence type="ECO:0000256" key="8">
    <source>
        <dbReference type="SAM" id="MobiDB-lite"/>
    </source>
</evidence>
<dbReference type="GO" id="GO:0005524">
    <property type="term" value="F:ATP binding"/>
    <property type="evidence" value="ECO:0007669"/>
    <property type="project" value="UniProtKB-UniRule"/>
</dbReference>
<keyword evidence="9" id="KW-0472">Membrane</keyword>
<evidence type="ECO:0000256" key="6">
    <source>
        <dbReference type="ARBA" id="ARBA00022840"/>
    </source>
</evidence>
<comment type="similarity">
    <text evidence="1">Belongs to the protein kinase superfamily. NEK Ser/Thr protein kinase family. NIMA subfamily.</text>
</comment>
<keyword evidence="9" id="KW-1133">Transmembrane helix</keyword>
<dbReference type="InterPro" id="IPR050660">
    <property type="entry name" value="NEK_Ser/Thr_kinase"/>
</dbReference>
<dbReference type="AlphaFoldDB" id="A0A3T0S0T3"/>
<feature type="compositionally biased region" description="Polar residues" evidence="8">
    <location>
        <begin position="396"/>
        <end position="420"/>
    </location>
</feature>
<dbReference type="SMART" id="SM00220">
    <property type="entry name" value="S_TKc"/>
    <property type="match status" value="1"/>
</dbReference>
<evidence type="ECO:0000256" key="1">
    <source>
        <dbReference type="ARBA" id="ARBA00010886"/>
    </source>
</evidence>
<evidence type="ECO:0000256" key="7">
    <source>
        <dbReference type="PROSITE-ProRule" id="PRU10141"/>
    </source>
</evidence>
<keyword evidence="5 11" id="KW-0418">Kinase</keyword>
<keyword evidence="3" id="KW-0808">Transferase</keyword>
<keyword evidence="9" id="KW-0812">Transmembrane</keyword>
<sequence>MGEIFGGRYELVDPLGRGGSGDVWRVWDHRRSQYLAGKVLQQSDSASLLRFVRETGWRFDHPHIVAPLGWIGEDDRVMFAMPLVHGGPVSSLLSDRGPLPKAYVALVADQILDALEVVHGAGLVHRDLKPANILMEPTHTGLPDARLADFGIAAKVGEPRMTRVAEVVGTPGFMSPEAQMGADPDPAQDIYALGVVMIQLLTGNRPSADTPPPLPDNLLNSSLGRFVSGCLIDAGHRFPGATEARAALAPILSAMPPARISVPDRTPALPPRWGPAGPNTSTLPLPDPDRPGTPISGPSAPSARMAARSPGSLQPGQGAPVQRPGPGIARPNPRAARINPQSARGHMQGAPINQQMVRPAPQGVRPAPQGVRPAPQAIRPSPPAARPAPLVGPRGYSQNTPQSGARQSGSRPVANPQTGRSPVAPRDIVLGAGIAAGIALVVILVLLLSM</sequence>
<feature type="transmembrane region" description="Helical" evidence="9">
    <location>
        <begin position="428"/>
        <end position="448"/>
    </location>
</feature>